<accession>A0ABQ0C924</accession>
<dbReference type="Proteomes" id="UP001628193">
    <property type="component" value="Unassembled WGS sequence"/>
</dbReference>
<evidence type="ECO:0000313" key="8">
    <source>
        <dbReference type="Proteomes" id="UP001628193"/>
    </source>
</evidence>
<dbReference type="SUPFAM" id="SSF46626">
    <property type="entry name" value="Cytochrome c"/>
    <property type="match status" value="1"/>
</dbReference>
<dbReference type="PROSITE" id="PS51007">
    <property type="entry name" value="CYTC"/>
    <property type="match status" value="1"/>
</dbReference>
<dbReference type="InterPro" id="IPR009056">
    <property type="entry name" value="Cyt_c-like_dom"/>
</dbReference>
<feature type="signal peptide" evidence="5">
    <location>
        <begin position="1"/>
        <end position="25"/>
    </location>
</feature>
<keyword evidence="2 4" id="KW-0479">Metal-binding</keyword>
<keyword evidence="8" id="KW-1185">Reference proteome</keyword>
<evidence type="ECO:0000259" key="6">
    <source>
        <dbReference type="PROSITE" id="PS51007"/>
    </source>
</evidence>
<dbReference type="CDD" id="cd20779">
    <property type="entry name" value="8prop_hemeD1_NirS"/>
    <property type="match status" value="1"/>
</dbReference>
<dbReference type="PANTHER" id="PTHR47197:SF3">
    <property type="entry name" value="DIHYDRO-HEME D1 DEHYDROGENASE"/>
    <property type="match status" value="1"/>
</dbReference>
<protein>
    <submittedName>
        <fullName evidence="7">Nitrite reductase (NO-forming)/hydroxylamine</fullName>
        <ecNumber evidence="7">1.7.2.1</ecNumber>
    </submittedName>
</protein>
<dbReference type="InterPro" id="IPR036909">
    <property type="entry name" value="Cyt_c-like_dom_sf"/>
</dbReference>
<keyword evidence="5" id="KW-0732">Signal</keyword>
<keyword evidence="3 4" id="KW-0408">Iron</keyword>
<evidence type="ECO:0000256" key="1">
    <source>
        <dbReference type="ARBA" id="ARBA00022617"/>
    </source>
</evidence>
<keyword evidence="1 4" id="KW-0349">Heme</keyword>
<dbReference type="InterPro" id="IPR003143">
    <property type="entry name" value="Cyt_cd1_C_sf"/>
</dbReference>
<dbReference type="RefSeq" id="WP_420905075.1">
    <property type="nucleotide sequence ID" value="NZ_BAAFGK010000004.1"/>
</dbReference>
<dbReference type="SUPFAM" id="SSF51004">
    <property type="entry name" value="C-terminal (heme d1) domain of cytochrome cd1-nitrite reductase"/>
    <property type="match status" value="1"/>
</dbReference>
<dbReference type="Gene3D" id="1.10.760.10">
    <property type="entry name" value="Cytochrome c-like domain"/>
    <property type="match status" value="1"/>
</dbReference>
<reference evidence="7 8" key="1">
    <citation type="submission" date="2024-09" db="EMBL/GenBank/DDBJ databases">
        <title>Draft genome sequence of Candidatus Magnetaquicoccaceae bacterium FCR-1.</title>
        <authorList>
            <person name="Shimoshige H."/>
            <person name="Shimamura S."/>
            <person name="Taoka A."/>
            <person name="Kobayashi H."/>
            <person name="Maekawa T."/>
        </authorList>
    </citation>
    <scope>NUCLEOTIDE SEQUENCE [LARGE SCALE GENOMIC DNA]</scope>
    <source>
        <strain evidence="7 8">FCR-1</strain>
    </source>
</reference>
<keyword evidence="7" id="KW-0560">Oxidoreductase</keyword>
<evidence type="ECO:0000313" key="7">
    <source>
        <dbReference type="EMBL" id="GAB0057384.1"/>
    </source>
</evidence>
<sequence length="534" mass="59195">MKKKNLLSVLAGAVMAVGMAGVAMANAPAAPALQPEPTLTKEEFQKGQQIYFDRCSGCHGALHKGATGPDITPAKTRLKTLDALDKILFNGTDGGMPGWGKSGFMTKDETALMAKYVQIEAPMPPEWGMKEMKSSWKVHVPVDKRPTEPPKGKNWQNYFGVVERDKGQIAIIDGDTKKVLVTIPSGFATHILRTSMSGRYMFAIGRDGKATMMDLWADPPNLVAEVRTGLDARSIDTSKYKGFEDKYAVVGDYWPPHYVILKGDTLEPLKIVGTRGYTYDTNEYHPEPRVASIVASHHAPEWVLTLKETGVVLLVDYSKLNVGTVTETKINAERFLHDGGWDASKRYFMVAANARDTISVIDTVDRKLVKNIKTGTKPHPGRGANWVDPEFGPVWATVHLGEGLVSMISTDPKNPKAWTVVREWKLGGNSLFVKTHPKSKNVYCDNTINPNKSNVLTVFNIDKPTEAPREITFAKKVVHMEYDKDGGEVWVSLWDKEGEIVILDDKTLKEKARITGLNTPTGKFNVYNTQMDIY</sequence>
<proteinExistence type="predicted"/>
<dbReference type="GO" id="GO:0050421">
    <property type="term" value="F:nitrite reductase (NO-forming) activity"/>
    <property type="evidence" value="ECO:0007669"/>
    <property type="project" value="UniProtKB-EC"/>
</dbReference>
<dbReference type="InterPro" id="IPR011048">
    <property type="entry name" value="Haem_d1_sf"/>
</dbReference>
<gene>
    <name evidence="7" type="primary">nirS</name>
    <name evidence="7" type="ORF">SIID45300_01711</name>
</gene>
<evidence type="ECO:0000256" key="2">
    <source>
        <dbReference type="ARBA" id="ARBA00022723"/>
    </source>
</evidence>
<dbReference type="Pfam" id="PF13442">
    <property type="entry name" value="Cytochrome_CBB3"/>
    <property type="match status" value="1"/>
</dbReference>
<evidence type="ECO:0000256" key="5">
    <source>
        <dbReference type="SAM" id="SignalP"/>
    </source>
</evidence>
<dbReference type="EMBL" id="BAAFGK010000004">
    <property type="protein sequence ID" value="GAB0057384.1"/>
    <property type="molecule type" value="Genomic_DNA"/>
</dbReference>
<feature type="chain" id="PRO_5046731384" evidence="5">
    <location>
        <begin position="26"/>
        <end position="534"/>
    </location>
</feature>
<dbReference type="InterPro" id="IPR051200">
    <property type="entry name" value="Host-pathogen_enzymatic-act"/>
</dbReference>
<evidence type="ECO:0000256" key="3">
    <source>
        <dbReference type="ARBA" id="ARBA00023004"/>
    </source>
</evidence>
<name>A0ABQ0C924_9PROT</name>
<dbReference type="Pfam" id="PF02239">
    <property type="entry name" value="Cytochrom_D1"/>
    <property type="match status" value="1"/>
</dbReference>
<evidence type="ECO:0000256" key="4">
    <source>
        <dbReference type="PROSITE-ProRule" id="PRU00433"/>
    </source>
</evidence>
<dbReference type="EC" id="1.7.2.1" evidence="7"/>
<comment type="caution">
    <text evidence="7">The sequence shown here is derived from an EMBL/GenBank/DDBJ whole genome shotgun (WGS) entry which is preliminary data.</text>
</comment>
<dbReference type="PANTHER" id="PTHR47197">
    <property type="entry name" value="PROTEIN NIRF"/>
    <property type="match status" value="1"/>
</dbReference>
<organism evidence="7 8">
    <name type="scientific">Candidatus Magnetaquiglobus chichijimensis</name>
    <dbReference type="NCBI Taxonomy" id="3141448"/>
    <lineage>
        <taxon>Bacteria</taxon>
        <taxon>Pseudomonadati</taxon>
        <taxon>Pseudomonadota</taxon>
        <taxon>Magnetococcia</taxon>
        <taxon>Magnetococcales</taxon>
        <taxon>Candidatus Magnetaquicoccaceae</taxon>
        <taxon>Candidatus Magnetaquiglobus</taxon>
    </lineage>
</organism>
<feature type="domain" description="Cytochrome c" evidence="6">
    <location>
        <begin position="42"/>
        <end position="121"/>
    </location>
</feature>
<dbReference type="Gene3D" id="2.140.10.20">
    <property type="entry name" value="C-terminal (heme d1) domain of cytochrome cd1-nitrite reductase"/>
    <property type="match status" value="1"/>
</dbReference>